<reference evidence="1 2" key="1">
    <citation type="submission" date="2024-03" db="EMBL/GenBank/DDBJ databases">
        <title>Novel species of the genus Variovorax.</title>
        <authorList>
            <person name="Liu Q."/>
            <person name="Xin Y.-H."/>
        </authorList>
    </citation>
    <scope>NUCLEOTIDE SEQUENCE [LARGE SCALE GENOMIC DNA]</scope>
    <source>
        <strain evidence="1 2">KACC 18501</strain>
    </source>
</reference>
<dbReference type="RefSeq" id="WP_340363866.1">
    <property type="nucleotide sequence ID" value="NZ_JBBKZV010000006.1"/>
</dbReference>
<evidence type="ECO:0008006" key="3">
    <source>
        <dbReference type="Google" id="ProtNLM"/>
    </source>
</evidence>
<evidence type="ECO:0000313" key="2">
    <source>
        <dbReference type="Proteomes" id="UP001363010"/>
    </source>
</evidence>
<keyword evidence="2" id="KW-1185">Reference proteome</keyword>
<evidence type="ECO:0000313" key="1">
    <source>
        <dbReference type="EMBL" id="MEJ8822819.1"/>
    </source>
</evidence>
<sequence length="234" mass="26624">MKRPSPADIVLRLALGLAMLTPWIARAENDYSVAERALFMENQIGKLKPPLTLHYVFRKTGTLEEAFDDKVDLVLTAQADGACCAVRPQFFTGARAVRQPEVESAQGNPAILYFLERDIREMQRLTKGQPNYFRKRIRMAVYQGATLRDVSLEYRGKPVDVREFSITPYVDDPMRPRYEKLANKAYVFMMSDAVPGGLYGIRTRIQGESIEAQPLMVEEMYVEGAAEAVRRRQP</sequence>
<protein>
    <recommendedName>
        <fullName evidence="3">DUF1571 domain-containing protein</fullName>
    </recommendedName>
</protein>
<gene>
    <name evidence="1" type="ORF">WKW80_12385</name>
</gene>
<dbReference type="EMBL" id="JBBKZV010000006">
    <property type="protein sequence ID" value="MEJ8822819.1"/>
    <property type="molecule type" value="Genomic_DNA"/>
</dbReference>
<proteinExistence type="predicted"/>
<comment type="caution">
    <text evidence="1">The sequence shown here is derived from an EMBL/GenBank/DDBJ whole genome shotgun (WGS) entry which is preliminary data.</text>
</comment>
<accession>A0ABU8VYB5</accession>
<dbReference type="Proteomes" id="UP001363010">
    <property type="component" value="Unassembled WGS sequence"/>
</dbReference>
<name>A0ABU8VYB5_9BURK</name>
<organism evidence="1 2">
    <name type="scientific">Variovorax humicola</name>
    <dbReference type="NCBI Taxonomy" id="1769758"/>
    <lineage>
        <taxon>Bacteria</taxon>
        <taxon>Pseudomonadati</taxon>
        <taxon>Pseudomonadota</taxon>
        <taxon>Betaproteobacteria</taxon>
        <taxon>Burkholderiales</taxon>
        <taxon>Comamonadaceae</taxon>
        <taxon>Variovorax</taxon>
    </lineage>
</organism>